<comment type="cofactor">
    <cofactor evidence="1">
        <name>Zn(2+)</name>
        <dbReference type="ChEBI" id="CHEBI:29105"/>
    </cofactor>
</comment>
<keyword evidence="6" id="KW-0862">Zinc</keyword>
<organism evidence="11 12">
    <name type="scientific">Rubroshorea leprosula</name>
    <dbReference type="NCBI Taxonomy" id="152421"/>
    <lineage>
        <taxon>Eukaryota</taxon>
        <taxon>Viridiplantae</taxon>
        <taxon>Streptophyta</taxon>
        <taxon>Embryophyta</taxon>
        <taxon>Tracheophyta</taxon>
        <taxon>Spermatophyta</taxon>
        <taxon>Magnoliopsida</taxon>
        <taxon>eudicotyledons</taxon>
        <taxon>Gunneridae</taxon>
        <taxon>Pentapetalae</taxon>
        <taxon>rosids</taxon>
        <taxon>malvids</taxon>
        <taxon>Malvales</taxon>
        <taxon>Dipterocarpaceae</taxon>
        <taxon>Rubroshorea</taxon>
    </lineage>
</organism>
<sequence>MMVVVIDAEPLDVIQSWVMELFADVRQGPRAQPKFTVEGPIWKAGKLYRLEAVKDVHILDLTWPLPCLRPDYLRKPEDYLAHLLGHEGRGSLHSFLKARGWATSLSAGVGDEGMLRSSVAYMFVMSIHLTDSGLEKIYDIIDYVYQYLKLLRQLSPQEWIFKELEDIGNMEFNFAEEQPQDDYAAELAENLLVYPAEHVIYGDYVYKVWDEEMIKHVLSLFTPENMRIDLVTKTFIKSLDSQYEPWFGSYYTEEDIPLSLMELWRDPPEIDVSLHLPLKNEFIPCDFSIRADNASLHLANQSYPVCIIDEPLMKLWYKLDSTFKLPRANTYFRINLKGGYNNVKSCLLTELFAHLLKDELNEIIYQASVAKLETSVSIFSDKLELKVYGFNDKLPALLSKVLVIAKSFSPTGDRFKVIKESMERTLRNTNIKPLNHSSYLRLQLLCESFYDVDEKLHFLNEVSLADLKAFIPELYSQIYIEGLCHGNLLEGEALSLSNIFKSNLSIQPLPLTMRHGEHVLCFPCSANLVRDVSVKNMSETNSVVELYFQIEPDMGAEAVKLKALIDLFDEIVEEPLFNQLRTKEQLGYVVECSPRITYRVFGFCFCVQSSKYSPVYLQERIDIFINSLEDLLGGLDEESFENYKGGLRARLLEKDPSLSYETNRFWNQIVDRRYMFELSMKEAEELESIEKIDVVKWYKMYLQQSSPKCRRLAVRVWGCNSHTGLKGQAFMEPVRKSRAKTKRLKLEDYNALEH</sequence>
<dbReference type="PANTHER" id="PTHR43690:SF18">
    <property type="entry name" value="INSULIN-DEGRADING ENZYME-RELATED"/>
    <property type="match status" value="1"/>
</dbReference>
<accession>A0AAV5K9H0</accession>
<dbReference type="EMBL" id="BPVZ01000056">
    <property type="protein sequence ID" value="GKV20789.1"/>
    <property type="molecule type" value="Genomic_DNA"/>
</dbReference>
<dbReference type="InterPro" id="IPR007863">
    <property type="entry name" value="Peptidase_M16_C"/>
</dbReference>
<evidence type="ECO:0000259" key="8">
    <source>
        <dbReference type="Pfam" id="PF05193"/>
    </source>
</evidence>
<keyword evidence="4" id="KW-0479">Metal-binding</keyword>
<evidence type="ECO:0000313" key="11">
    <source>
        <dbReference type="EMBL" id="GKV20789.1"/>
    </source>
</evidence>
<dbReference type="GO" id="GO:0008237">
    <property type="term" value="F:metallopeptidase activity"/>
    <property type="evidence" value="ECO:0007669"/>
    <property type="project" value="UniProtKB-KW"/>
</dbReference>
<evidence type="ECO:0000256" key="6">
    <source>
        <dbReference type="ARBA" id="ARBA00022833"/>
    </source>
</evidence>
<dbReference type="GO" id="GO:0046872">
    <property type="term" value="F:metal ion binding"/>
    <property type="evidence" value="ECO:0007669"/>
    <property type="project" value="UniProtKB-KW"/>
</dbReference>
<dbReference type="Gene3D" id="3.30.830.10">
    <property type="entry name" value="Metalloenzyme, LuxS/M16 peptidase-like"/>
    <property type="match status" value="3"/>
</dbReference>
<reference evidence="11 12" key="1">
    <citation type="journal article" date="2021" name="Commun. Biol.">
        <title>The genome of Shorea leprosula (Dipterocarpaceae) highlights the ecological relevance of drought in aseasonal tropical rainforests.</title>
        <authorList>
            <person name="Ng K.K.S."/>
            <person name="Kobayashi M.J."/>
            <person name="Fawcett J.A."/>
            <person name="Hatakeyama M."/>
            <person name="Paape T."/>
            <person name="Ng C.H."/>
            <person name="Ang C.C."/>
            <person name="Tnah L.H."/>
            <person name="Lee C.T."/>
            <person name="Nishiyama T."/>
            <person name="Sese J."/>
            <person name="O'Brien M.J."/>
            <person name="Copetti D."/>
            <person name="Mohd Noor M.I."/>
            <person name="Ong R.C."/>
            <person name="Putra M."/>
            <person name="Sireger I.Z."/>
            <person name="Indrioko S."/>
            <person name="Kosugi Y."/>
            <person name="Izuno A."/>
            <person name="Isagi Y."/>
            <person name="Lee S.L."/>
            <person name="Shimizu K.K."/>
        </authorList>
    </citation>
    <scope>NUCLEOTIDE SEQUENCE [LARGE SCALE GENOMIC DNA]</scope>
    <source>
        <strain evidence="11">214</strain>
    </source>
</reference>
<comment type="caution">
    <text evidence="11">The sequence shown here is derived from an EMBL/GenBank/DDBJ whole genome shotgun (WGS) entry which is preliminary data.</text>
</comment>
<evidence type="ECO:0000259" key="9">
    <source>
        <dbReference type="Pfam" id="PF16187"/>
    </source>
</evidence>
<dbReference type="InterPro" id="IPR011249">
    <property type="entry name" value="Metalloenz_LuxS/M16"/>
</dbReference>
<gene>
    <name evidence="11" type="ORF">SLEP1_g30857</name>
</gene>
<dbReference type="Proteomes" id="UP001054252">
    <property type="component" value="Unassembled WGS sequence"/>
</dbReference>
<dbReference type="Pfam" id="PF05193">
    <property type="entry name" value="Peptidase_M16_C"/>
    <property type="match status" value="1"/>
</dbReference>
<dbReference type="Pfam" id="PF22456">
    <property type="entry name" value="PqqF-like_C_4"/>
    <property type="match status" value="1"/>
</dbReference>
<dbReference type="InterPro" id="IPR032632">
    <property type="entry name" value="Peptidase_M16_M"/>
</dbReference>
<keyword evidence="7" id="KW-0482">Metalloprotease</keyword>
<dbReference type="SUPFAM" id="SSF63411">
    <property type="entry name" value="LuxS/MPP-like metallohydrolase"/>
    <property type="match status" value="3"/>
</dbReference>
<dbReference type="PANTHER" id="PTHR43690">
    <property type="entry name" value="NARDILYSIN"/>
    <property type="match status" value="1"/>
</dbReference>
<evidence type="ECO:0000259" key="10">
    <source>
        <dbReference type="Pfam" id="PF22456"/>
    </source>
</evidence>
<dbReference type="GO" id="GO:0005829">
    <property type="term" value="C:cytosol"/>
    <property type="evidence" value="ECO:0007669"/>
    <property type="project" value="TreeGrafter"/>
</dbReference>
<dbReference type="AlphaFoldDB" id="A0AAV5K9H0"/>
<evidence type="ECO:0000256" key="1">
    <source>
        <dbReference type="ARBA" id="ARBA00001947"/>
    </source>
</evidence>
<evidence type="ECO:0000313" key="12">
    <source>
        <dbReference type="Proteomes" id="UP001054252"/>
    </source>
</evidence>
<evidence type="ECO:0000256" key="5">
    <source>
        <dbReference type="ARBA" id="ARBA00022801"/>
    </source>
</evidence>
<dbReference type="FunFam" id="3.30.830.10:FF:000005">
    <property type="entry name" value="nardilysin isoform X1"/>
    <property type="match status" value="1"/>
</dbReference>
<keyword evidence="5" id="KW-0378">Hydrolase</keyword>
<evidence type="ECO:0000256" key="4">
    <source>
        <dbReference type="ARBA" id="ARBA00022723"/>
    </source>
</evidence>
<dbReference type="InterPro" id="IPR050626">
    <property type="entry name" value="Peptidase_M16"/>
</dbReference>
<protein>
    <recommendedName>
        <fullName evidence="13">Insulin-degrading enzyme</fullName>
    </recommendedName>
</protein>
<name>A0AAV5K9H0_9ROSI</name>
<evidence type="ECO:0000256" key="3">
    <source>
        <dbReference type="ARBA" id="ARBA00022670"/>
    </source>
</evidence>
<dbReference type="Pfam" id="PF16187">
    <property type="entry name" value="Peptidase_M16_M"/>
    <property type="match status" value="1"/>
</dbReference>
<proteinExistence type="inferred from homology"/>
<feature type="domain" description="Peptidase M16 middle/third" evidence="9">
    <location>
        <begin position="172"/>
        <end position="456"/>
    </location>
</feature>
<dbReference type="InterPro" id="IPR054734">
    <property type="entry name" value="PqqF-like_C_4"/>
</dbReference>
<feature type="domain" description="Coenzyme PQQ synthesis protein F-like C-terminal lobe" evidence="10">
    <location>
        <begin position="567"/>
        <end position="666"/>
    </location>
</feature>
<dbReference type="FunFam" id="3.30.830.10:FF:000030">
    <property type="entry name" value="Insulin-degrading enzyme"/>
    <property type="match status" value="1"/>
</dbReference>
<dbReference type="GO" id="GO:0006508">
    <property type="term" value="P:proteolysis"/>
    <property type="evidence" value="ECO:0007669"/>
    <property type="project" value="UniProtKB-KW"/>
</dbReference>
<evidence type="ECO:0000256" key="2">
    <source>
        <dbReference type="ARBA" id="ARBA00007261"/>
    </source>
</evidence>
<dbReference type="FunFam" id="3.30.830.10:FF:000003">
    <property type="entry name" value="Insulin-degrading enzyme"/>
    <property type="match status" value="1"/>
</dbReference>
<keyword evidence="3" id="KW-0645">Protease</keyword>
<evidence type="ECO:0008006" key="13">
    <source>
        <dbReference type="Google" id="ProtNLM"/>
    </source>
</evidence>
<evidence type="ECO:0000256" key="7">
    <source>
        <dbReference type="ARBA" id="ARBA00023049"/>
    </source>
</evidence>
<comment type="similarity">
    <text evidence="2">Belongs to the peptidase M16 family.</text>
</comment>
<feature type="domain" description="Peptidase M16 C-terminal" evidence="8">
    <location>
        <begin position="2"/>
        <end position="163"/>
    </location>
</feature>
<keyword evidence="12" id="KW-1185">Reference proteome</keyword>